<organism evidence="3 4">
    <name type="scientific">Kocuria atrinae</name>
    <dbReference type="NCBI Taxonomy" id="592377"/>
    <lineage>
        <taxon>Bacteria</taxon>
        <taxon>Bacillati</taxon>
        <taxon>Actinomycetota</taxon>
        <taxon>Actinomycetes</taxon>
        <taxon>Micrococcales</taxon>
        <taxon>Micrococcaceae</taxon>
        <taxon>Kocuria</taxon>
    </lineage>
</organism>
<gene>
    <name evidence="3" type="ORF">GCM10009824_01290</name>
</gene>
<name>A0ABN2XCX2_9MICC</name>
<dbReference type="SMART" id="SM00909">
    <property type="entry name" value="Germane"/>
    <property type="match status" value="1"/>
</dbReference>
<dbReference type="Pfam" id="PF10646">
    <property type="entry name" value="Germane"/>
    <property type="match status" value="1"/>
</dbReference>
<dbReference type="PROSITE" id="PS51257">
    <property type="entry name" value="PROKAR_LIPOPROTEIN"/>
    <property type="match status" value="1"/>
</dbReference>
<sequence length="571" mass="61326">MTREPSDQRPRRRRQWAAACALAAALALTSCGAMPRSGPVHKVVEPTAEAEEQPTQYSPATPQMGASAQEIVEGFLAAGVGAQDDYAVARQYLTPQLANTWRPDSRVLVHTGEPSTVPRLNDGQFRTSLEVSAERSANGVLEQQPEGTTRVLDFTLTSVDGQWRISEAPDGVIVPFGDFPEIFKAYTLYFFDDEFGRLVPDSRWFAERSTVPTAMVRELLAGPAPHLDGAVTSALPGGASLARSAVPVSDSTASVDLNLAEFDPADVEQGRRMEQQLEATLQRVPSVDSVELNINGAPVETSGSDTEEPVREVTVPNRQIGISNNQLAFYQGGQTELIDDVPISENSNIVRPGMDQAMEHFGWIDNTSGTLFTAVQGDAPLQRWKGQELTRPSFDIQGWVWGSGADGVVHAARTDADEDAVSVSAEWLDNEPIAGLRISREGNRALIVTVDSERESSNVWLAGIVRDESGRPTELNQGNLVAADVDVDTVQWISGTEFVTTALGESDNAQPRRYNVSGSNEALPSLVGVTSLAGGNGHTAIYGAADGNLYMLTGNSWAQQSDNVTDTAFAG</sequence>
<feature type="domain" description="GerMN" evidence="2">
    <location>
        <begin position="212"/>
        <end position="303"/>
    </location>
</feature>
<dbReference type="InterPro" id="IPR018910">
    <property type="entry name" value="LpqB_C"/>
</dbReference>
<dbReference type="InterPro" id="IPR059026">
    <property type="entry name" value="LpqB_N"/>
</dbReference>
<dbReference type="InterPro" id="IPR019606">
    <property type="entry name" value="GerMN"/>
</dbReference>
<dbReference type="RefSeq" id="WP_344223151.1">
    <property type="nucleotide sequence ID" value="NZ_BAAAQA010000002.1"/>
</dbReference>
<dbReference type="EMBL" id="BAAAQA010000002">
    <property type="protein sequence ID" value="GAA2108230.1"/>
    <property type="molecule type" value="Genomic_DNA"/>
</dbReference>
<comment type="caution">
    <text evidence="3">The sequence shown here is derived from an EMBL/GenBank/DDBJ whole genome shotgun (WGS) entry which is preliminary data.</text>
</comment>
<proteinExistence type="predicted"/>
<evidence type="ECO:0000256" key="1">
    <source>
        <dbReference type="SAM" id="SignalP"/>
    </source>
</evidence>
<keyword evidence="4" id="KW-1185">Reference proteome</keyword>
<evidence type="ECO:0000259" key="2">
    <source>
        <dbReference type="SMART" id="SM00909"/>
    </source>
</evidence>
<evidence type="ECO:0000313" key="3">
    <source>
        <dbReference type="EMBL" id="GAA2108230.1"/>
    </source>
</evidence>
<keyword evidence="1" id="KW-0732">Signal</keyword>
<feature type="signal peptide" evidence="1">
    <location>
        <begin position="1"/>
        <end position="35"/>
    </location>
</feature>
<evidence type="ECO:0000313" key="4">
    <source>
        <dbReference type="Proteomes" id="UP001500166"/>
    </source>
</evidence>
<protein>
    <submittedName>
        <fullName evidence="3">LpqB family beta-propeller domain-containing protein</fullName>
    </submittedName>
</protein>
<accession>A0ABN2XCX2</accession>
<feature type="chain" id="PRO_5045036155" evidence="1">
    <location>
        <begin position="36"/>
        <end position="571"/>
    </location>
</feature>
<dbReference type="Pfam" id="PF25976">
    <property type="entry name" value="LpqB_N"/>
    <property type="match status" value="1"/>
</dbReference>
<dbReference type="Proteomes" id="UP001500166">
    <property type="component" value="Unassembled WGS sequence"/>
</dbReference>
<reference evidence="3 4" key="1">
    <citation type="journal article" date="2019" name="Int. J. Syst. Evol. Microbiol.">
        <title>The Global Catalogue of Microorganisms (GCM) 10K type strain sequencing project: providing services to taxonomists for standard genome sequencing and annotation.</title>
        <authorList>
            <consortium name="The Broad Institute Genomics Platform"/>
            <consortium name="The Broad Institute Genome Sequencing Center for Infectious Disease"/>
            <person name="Wu L."/>
            <person name="Ma J."/>
        </authorList>
    </citation>
    <scope>NUCLEOTIDE SEQUENCE [LARGE SCALE GENOMIC DNA]</scope>
    <source>
        <strain evidence="3 4">JCM 15914</strain>
    </source>
</reference>
<dbReference type="Pfam" id="PF10647">
    <property type="entry name" value="Gmad1"/>
    <property type="match status" value="1"/>
</dbReference>